<evidence type="ECO:0000259" key="2">
    <source>
        <dbReference type="Pfam" id="PF01408"/>
    </source>
</evidence>
<sequence length="375" mass="42057">MKLTRFLFFLAILSAVFRSVLFAQDTVKAKFTPPVLMSTLRLGIAGMSHDHVNGILNDYQQGKVIIVGIAEADKALRAKYQEKYHLPDSIFFDDLKKMAVTTKPDAVLGYNPVAKHIDVVEICAPLGISVMVEKPLAATLAQAKRMEFLALKYYIKLLTNYETTWYPSYQHVYNMASKDSIGRIRKMVVHDGHQGPKEIGCSKEFLSWLTDPELNGGGVLIDFGCYGANLMTWLMEGQKPIAVTAVARHFKLNVYPKVEDDVNILIEYPTATGLIEASWNWPFSIKDLEVFGDKGYIHALDRSKITTRVNDNVINANITNALEAPLDNPVTYLQLVLKNRLLGINDRSSLKYNMTVMQILDAAKRSIAEGKRIVL</sequence>
<evidence type="ECO:0000256" key="1">
    <source>
        <dbReference type="SAM" id="SignalP"/>
    </source>
</evidence>
<dbReference type="SUPFAM" id="SSF55347">
    <property type="entry name" value="Glyceraldehyde-3-phosphate dehydrogenase-like, C-terminal domain"/>
    <property type="match status" value="1"/>
</dbReference>
<proteinExistence type="predicted"/>
<evidence type="ECO:0000313" key="4">
    <source>
        <dbReference type="EMBL" id="RWY53994.1"/>
    </source>
</evidence>
<protein>
    <submittedName>
        <fullName evidence="4">Gfo/Idh/MocA family oxidoreductase</fullName>
    </submittedName>
</protein>
<gene>
    <name evidence="4" type="ORF">EPL05_08025</name>
</gene>
<dbReference type="RefSeq" id="WP_128533429.1">
    <property type="nucleotide sequence ID" value="NZ_SBIW01000003.1"/>
</dbReference>
<accession>A0A3S3UYX1</accession>
<dbReference type="Pfam" id="PF01408">
    <property type="entry name" value="GFO_IDH_MocA"/>
    <property type="match status" value="1"/>
</dbReference>
<feature type="domain" description="Gfo/Idh/MocA-like oxidoreductase N-terminal" evidence="2">
    <location>
        <begin position="45"/>
        <end position="150"/>
    </location>
</feature>
<keyword evidence="1" id="KW-0732">Signal</keyword>
<keyword evidence="5" id="KW-1185">Reference proteome</keyword>
<organism evidence="4 5">
    <name type="scientific">Mucilaginibacter gilvus</name>
    <dbReference type="NCBI Taxonomy" id="2305909"/>
    <lineage>
        <taxon>Bacteria</taxon>
        <taxon>Pseudomonadati</taxon>
        <taxon>Bacteroidota</taxon>
        <taxon>Sphingobacteriia</taxon>
        <taxon>Sphingobacteriales</taxon>
        <taxon>Sphingobacteriaceae</taxon>
        <taxon>Mucilaginibacter</taxon>
    </lineage>
</organism>
<dbReference type="InterPro" id="IPR055170">
    <property type="entry name" value="GFO_IDH_MocA-like_dom"/>
</dbReference>
<dbReference type="EMBL" id="SBIW01000003">
    <property type="protein sequence ID" value="RWY53994.1"/>
    <property type="molecule type" value="Genomic_DNA"/>
</dbReference>
<dbReference type="Proteomes" id="UP000286701">
    <property type="component" value="Unassembled WGS sequence"/>
</dbReference>
<evidence type="ECO:0000313" key="5">
    <source>
        <dbReference type="Proteomes" id="UP000286701"/>
    </source>
</evidence>
<reference evidence="4 5" key="1">
    <citation type="submission" date="2019-01" db="EMBL/GenBank/DDBJ databases">
        <title>Mucilaginibacter antarcticum sp. nov., isolated from antarctic soil.</title>
        <authorList>
            <person name="Yan Y.-Q."/>
            <person name="Du Z.-J."/>
        </authorList>
    </citation>
    <scope>NUCLEOTIDE SEQUENCE [LARGE SCALE GENOMIC DNA]</scope>
    <source>
        <strain evidence="4 5">F01003</strain>
    </source>
</reference>
<dbReference type="InterPro" id="IPR051450">
    <property type="entry name" value="Gfo/Idh/MocA_Oxidoreductases"/>
</dbReference>
<dbReference type="PANTHER" id="PTHR43377:SF1">
    <property type="entry name" value="BILIVERDIN REDUCTASE A"/>
    <property type="match status" value="1"/>
</dbReference>
<feature type="chain" id="PRO_5018621500" evidence="1">
    <location>
        <begin position="24"/>
        <end position="375"/>
    </location>
</feature>
<dbReference type="Gene3D" id="3.40.50.720">
    <property type="entry name" value="NAD(P)-binding Rossmann-like Domain"/>
    <property type="match status" value="1"/>
</dbReference>
<feature type="domain" description="GFO/IDH/MocA-like oxidoreductase" evidence="3">
    <location>
        <begin position="169"/>
        <end position="297"/>
    </location>
</feature>
<dbReference type="InterPro" id="IPR000683">
    <property type="entry name" value="Gfo/Idh/MocA-like_OxRdtase_N"/>
</dbReference>
<dbReference type="Pfam" id="PF22725">
    <property type="entry name" value="GFO_IDH_MocA_C3"/>
    <property type="match status" value="1"/>
</dbReference>
<feature type="signal peptide" evidence="1">
    <location>
        <begin position="1"/>
        <end position="23"/>
    </location>
</feature>
<dbReference type="GO" id="GO:0000166">
    <property type="term" value="F:nucleotide binding"/>
    <property type="evidence" value="ECO:0007669"/>
    <property type="project" value="InterPro"/>
</dbReference>
<dbReference type="OrthoDB" id="9815825at2"/>
<dbReference type="InterPro" id="IPR036291">
    <property type="entry name" value="NAD(P)-bd_dom_sf"/>
</dbReference>
<dbReference type="PANTHER" id="PTHR43377">
    <property type="entry name" value="BILIVERDIN REDUCTASE A"/>
    <property type="match status" value="1"/>
</dbReference>
<evidence type="ECO:0000259" key="3">
    <source>
        <dbReference type="Pfam" id="PF22725"/>
    </source>
</evidence>
<dbReference type="AlphaFoldDB" id="A0A3S3UYX1"/>
<dbReference type="Gene3D" id="3.30.360.10">
    <property type="entry name" value="Dihydrodipicolinate Reductase, domain 2"/>
    <property type="match status" value="1"/>
</dbReference>
<dbReference type="SUPFAM" id="SSF51735">
    <property type="entry name" value="NAD(P)-binding Rossmann-fold domains"/>
    <property type="match status" value="1"/>
</dbReference>
<comment type="caution">
    <text evidence="4">The sequence shown here is derived from an EMBL/GenBank/DDBJ whole genome shotgun (WGS) entry which is preliminary data.</text>
</comment>
<name>A0A3S3UYX1_9SPHI</name>